<dbReference type="Proteomes" id="UP000290289">
    <property type="component" value="Chromosome 4"/>
</dbReference>
<evidence type="ECO:0000313" key="2">
    <source>
        <dbReference type="Proteomes" id="UP000290289"/>
    </source>
</evidence>
<dbReference type="EMBL" id="RDQH01000330">
    <property type="protein sequence ID" value="RXI02086.1"/>
    <property type="molecule type" value="Genomic_DNA"/>
</dbReference>
<proteinExistence type="predicted"/>
<gene>
    <name evidence="1" type="ORF">DVH24_026616</name>
</gene>
<accession>A0A498K3V4</accession>
<protein>
    <submittedName>
        <fullName evidence="1">Uncharacterized protein</fullName>
    </submittedName>
</protein>
<organism evidence="1 2">
    <name type="scientific">Malus domestica</name>
    <name type="common">Apple</name>
    <name type="synonym">Pyrus malus</name>
    <dbReference type="NCBI Taxonomy" id="3750"/>
    <lineage>
        <taxon>Eukaryota</taxon>
        <taxon>Viridiplantae</taxon>
        <taxon>Streptophyta</taxon>
        <taxon>Embryophyta</taxon>
        <taxon>Tracheophyta</taxon>
        <taxon>Spermatophyta</taxon>
        <taxon>Magnoliopsida</taxon>
        <taxon>eudicotyledons</taxon>
        <taxon>Gunneridae</taxon>
        <taxon>Pentapetalae</taxon>
        <taxon>rosids</taxon>
        <taxon>fabids</taxon>
        <taxon>Rosales</taxon>
        <taxon>Rosaceae</taxon>
        <taxon>Amygdaloideae</taxon>
        <taxon>Maleae</taxon>
        <taxon>Malus</taxon>
    </lineage>
</organism>
<sequence>MQSIDTVLGTRIITSKKIRSGLALKQTLWEAARATIIPWFPSIINKLKEDNEEAWKWLDDKPPGHWSKSYFSTYFKCDILANNLYEAFNKSIVKARDNPILSMLQMIRKNLMVRMANRRVAALKWKGVVGPRIEKIIDKLKKGSEICLATLAGDMKYQVQHLYRGRGVCSRLSSYPNSPLISDF</sequence>
<evidence type="ECO:0000313" key="1">
    <source>
        <dbReference type="EMBL" id="RXI02086.1"/>
    </source>
</evidence>
<name>A0A498K3V4_MALDO</name>
<dbReference type="PANTHER" id="PTHR31973">
    <property type="entry name" value="POLYPROTEIN, PUTATIVE-RELATED"/>
    <property type="match status" value="1"/>
</dbReference>
<reference evidence="1 2" key="1">
    <citation type="submission" date="2018-10" db="EMBL/GenBank/DDBJ databases">
        <title>A high-quality apple genome assembly.</title>
        <authorList>
            <person name="Hu J."/>
        </authorList>
    </citation>
    <scope>NUCLEOTIDE SEQUENCE [LARGE SCALE GENOMIC DNA]</scope>
    <source>
        <strain evidence="2">cv. HFTH1</strain>
        <tissue evidence="1">Young leaf</tissue>
    </source>
</reference>
<comment type="caution">
    <text evidence="1">The sequence shown here is derived from an EMBL/GenBank/DDBJ whole genome shotgun (WGS) entry which is preliminary data.</text>
</comment>
<dbReference type="PANTHER" id="PTHR31973:SF199">
    <property type="entry name" value="SWIM-TYPE DOMAIN-CONTAINING PROTEIN"/>
    <property type="match status" value="1"/>
</dbReference>
<dbReference type="AlphaFoldDB" id="A0A498K3V4"/>
<keyword evidence="2" id="KW-1185">Reference proteome</keyword>